<dbReference type="EMBL" id="JAXQNO010000009">
    <property type="protein sequence ID" value="KAK4791036.1"/>
    <property type="molecule type" value="Genomic_DNA"/>
</dbReference>
<proteinExistence type="predicted"/>
<name>A0AAN7LR84_TRANT</name>
<keyword evidence="2" id="KW-1185">Reference proteome</keyword>
<organism evidence="1 2">
    <name type="scientific">Trapa natans</name>
    <name type="common">Water chestnut</name>
    <dbReference type="NCBI Taxonomy" id="22666"/>
    <lineage>
        <taxon>Eukaryota</taxon>
        <taxon>Viridiplantae</taxon>
        <taxon>Streptophyta</taxon>
        <taxon>Embryophyta</taxon>
        <taxon>Tracheophyta</taxon>
        <taxon>Spermatophyta</taxon>
        <taxon>Magnoliopsida</taxon>
        <taxon>eudicotyledons</taxon>
        <taxon>Gunneridae</taxon>
        <taxon>Pentapetalae</taxon>
        <taxon>rosids</taxon>
        <taxon>malvids</taxon>
        <taxon>Myrtales</taxon>
        <taxon>Lythraceae</taxon>
        <taxon>Trapa</taxon>
    </lineage>
</organism>
<protein>
    <submittedName>
        <fullName evidence="1">Uncharacterized protein</fullName>
    </submittedName>
</protein>
<sequence>MSGLHDMDILGQRVTLRKIKDLKGAVTNTGHILIEIMLGKWEKFDELMAAEPVKKKGNGKATEEET</sequence>
<evidence type="ECO:0000313" key="1">
    <source>
        <dbReference type="EMBL" id="KAK4791036.1"/>
    </source>
</evidence>
<gene>
    <name evidence="1" type="ORF">SAY86_031449</name>
</gene>
<comment type="caution">
    <text evidence="1">The sequence shown here is derived from an EMBL/GenBank/DDBJ whole genome shotgun (WGS) entry which is preliminary data.</text>
</comment>
<dbReference type="Proteomes" id="UP001346149">
    <property type="component" value="Unassembled WGS sequence"/>
</dbReference>
<evidence type="ECO:0000313" key="2">
    <source>
        <dbReference type="Proteomes" id="UP001346149"/>
    </source>
</evidence>
<dbReference type="AlphaFoldDB" id="A0AAN7LR84"/>
<reference evidence="1 2" key="1">
    <citation type="journal article" date="2023" name="Hortic Res">
        <title>Pangenome of water caltrop reveals structural variations and asymmetric subgenome divergence after allopolyploidization.</title>
        <authorList>
            <person name="Zhang X."/>
            <person name="Chen Y."/>
            <person name="Wang L."/>
            <person name="Yuan Y."/>
            <person name="Fang M."/>
            <person name="Shi L."/>
            <person name="Lu R."/>
            <person name="Comes H.P."/>
            <person name="Ma Y."/>
            <person name="Chen Y."/>
            <person name="Huang G."/>
            <person name="Zhou Y."/>
            <person name="Zheng Z."/>
            <person name="Qiu Y."/>
        </authorList>
    </citation>
    <scope>NUCLEOTIDE SEQUENCE [LARGE SCALE GENOMIC DNA]</scope>
    <source>
        <strain evidence="1">F231</strain>
    </source>
</reference>
<accession>A0AAN7LR84</accession>